<accession>A0A9R0YAR6</accession>
<dbReference type="OMA" id="ECTSIRR"/>
<dbReference type="PANTHER" id="PTHR36766">
    <property type="entry name" value="PLANT BROAD-SPECTRUM MILDEW RESISTANCE PROTEIN RPW8"/>
    <property type="match status" value="1"/>
</dbReference>
<dbReference type="AlphaFoldDB" id="A0A9R0YAR6"/>
<dbReference type="InterPro" id="IPR032675">
    <property type="entry name" value="LRR_dom_sf"/>
</dbReference>
<proteinExistence type="predicted"/>
<name>A0A9R0YAR6_TRITD</name>
<evidence type="ECO:0000313" key="2">
    <source>
        <dbReference type="Proteomes" id="UP000324705"/>
    </source>
</evidence>
<dbReference type="Gene3D" id="3.80.10.10">
    <property type="entry name" value="Ribonuclease Inhibitor"/>
    <property type="match status" value="3"/>
</dbReference>
<gene>
    <name evidence="1" type="ORF">TRITD_6Av1G224240</name>
</gene>
<organism evidence="1 2">
    <name type="scientific">Triticum turgidum subsp. durum</name>
    <name type="common">Durum wheat</name>
    <name type="synonym">Triticum durum</name>
    <dbReference type="NCBI Taxonomy" id="4567"/>
    <lineage>
        <taxon>Eukaryota</taxon>
        <taxon>Viridiplantae</taxon>
        <taxon>Streptophyta</taxon>
        <taxon>Embryophyta</taxon>
        <taxon>Tracheophyta</taxon>
        <taxon>Spermatophyta</taxon>
        <taxon>Magnoliopsida</taxon>
        <taxon>Liliopsida</taxon>
        <taxon>Poales</taxon>
        <taxon>Poaceae</taxon>
        <taxon>BOP clade</taxon>
        <taxon>Pooideae</taxon>
        <taxon>Triticodae</taxon>
        <taxon>Triticeae</taxon>
        <taxon>Triticinae</taxon>
        <taxon>Triticum</taxon>
    </lineage>
</organism>
<reference evidence="1 2" key="1">
    <citation type="submission" date="2017-09" db="EMBL/GenBank/DDBJ databases">
        <authorList>
            <consortium name="International Durum Wheat Genome Sequencing Consortium (IDWGSC)"/>
            <person name="Milanesi L."/>
        </authorList>
    </citation>
    <scope>NUCLEOTIDE SEQUENCE [LARGE SCALE GENOMIC DNA]</scope>
    <source>
        <strain evidence="2">cv. Svevo</strain>
    </source>
</reference>
<dbReference type="Gramene" id="TRITD6Av1G224240.1">
    <property type="protein sequence ID" value="TRITD6Av1G224240.1"/>
    <property type="gene ID" value="TRITD6Av1G224240"/>
</dbReference>
<protein>
    <submittedName>
        <fullName evidence="1">Uncharacterized protein</fullName>
    </submittedName>
</protein>
<dbReference type="InterPro" id="IPR006553">
    <property type="entry name" value="Leu-rich_rpt_Cys-con_subtyp"/>
</dbReference>
<keyword evidence="2" id="KW-1185">Reference proteome</keyword>
<dbReference type="SMART" id="SM00367">
    <property type="entry name" value="LRR_CC"/>
    <property type="match status" value="5"/>
</dbReference>
<dbReference type="SUPFAM" id="SSF52058">
    <property type="entry name" value="L domain-like"/>
    <property type="match status" value="1"/>
</dbReference>
<sequence>MMSSLRVLEIKSCPALEVFDLFQKGHNYTTEHKPWLPSLRKLIICDCPHLQPQIPLPPSATFSELLISGVSTIMTMEGSSMENFKISGDTLLRDTVDDKILAFHNLKDIKYLEILWCKNLTSISFKGLSQLISLKSLKIEYCTELFSLDFVAEHTHEDMITVKDAALPSLESLYIKECGMTGKGLSLMLRHSSTLKELDLIGCPQLKQLKIEEEEKVPASWTSRYLCDASSGYADDTRPSIAVDELVHIPLNLRKITIGGCPHLIFDGSREGLAGITILGEEVEEEGQENGRCLLPQSLEQLVWYDYSQKTLRPCFVGNLPCLKKLEVNSGSLEYLQLDSCTALEDLEIRLCEQLVALQGMQSLGTLRSLVLCKNSRFESLQLHSCTALECLEIHQCRSLVSLEGLQSLVNLKHLIIVKSPTLDYFSIMESYEPVEGISSHSCELFPALESLETDNLSTLNMSFCKGLTCLRSLRLTHSDATRLTDEQEKALLLLGSLQELQFKHFWHLVYLPTGLRSLPSLKSLEIIFCNSISGLLKEGLPPSLEKLEIYNCSAELSEGCRLLATNKLEVEIDGDYVD</sequence>
<dbReference type="PANTHER" id="PTHR36766:SF40">
    <property type="entry name" value="DISEASE RESISTANCE PROTEIN RGA3"/>
    <property type="match status" value="1"/>
</dbReference>
<dbReference type="Proteomes" id="UP000324705">
    <property type="component" value="Chromosome 6A"/>
</dbReference>
<dbReference type="EMBL" id="LT934121">
    <property type="protein sequence ID" value="VAI51936.1"/>
    <property type="molecule type" value="Genomic_DNA"/>
</dbReference>
<evidence type="ECO:0000313" key="1">
    <source>
        <dbReference type="EMBL" id="VAI51936.1"/>
    </source>
</evidence>